<evidence type="ECO:0000313" key="2">
    <source>
        <dbReference type="Proteomes" id="UP000001693"/>
    </source>
</evidence>
<sequence>MGIPCKTAAGHAELVASERRLSQRHRTLLLLVDGRRSVDEVLQLGLQAGVPRAYLDELLALGLIVLAAPMTAAVQLDQDPFAATAAASAFASTPEVASVHEHDDDAMLDTVGLGPAISNTQLAQLDDTDLAFAQARSVLLQALLMRSPVSGAVTMLRVRRARNRVQLRALLPEAHARLARPLHLAQARQVISRVEALLAS</sequence>
<protein>
    <submittedName>
        <fullName evidence="1">Uncharacterized protein</fullName>
    </submittedName>
</protein>
<proteinExistence type="predicted"/>
<keyword evidence="2" id="KW-1185">Reference proteome</keyword>
<dbReference type="AlphaFoldDB" id="B1Y6R6"/>
<accession>B1Y6R6</accession>
<dbReference type="KEGG" id="lch:Lcho_3840"/>
<dbReference type="eggNOG" id="ENOG5033AJW">
    <property type="taxonomic scope" value="Bacteria"/>
</dbReference>
<organism evidence="1 2">
    <name type="scientific">Leptothrix cholodnii (strain ATCC 51168 / LMG 8142 / SP-6)</name>
    <name type="common">Leptothrix discophora (strain SP-6)</name>
    <dbReference type="NCBI Taxonomy" id="395495"/>
    <lineage>
        <taxon>Bacteria</taxon>
        <taxon>Pseudomonadati</taxon>
        <taxon>Pseudomonadota</taxon>
        <taxon>Betaproteobacteria</taxon>
        <taxon>Burkholderiales</taxon>
        <taxon>Sphaerotilaceae</taxon>
        <taxon>Leptothrix</taxon>
    </lineage>
</organism>
<dbReference type="Proteomes" id="UP000001693">
    <property type="component" value="Chromosome"/>
</dbReference>
<dbReference type="RefSeq" id="WP_012348841.1">
    <property type="nucleotide sequence ID" value="NC_010524.1"/>
</dbReference>
<name>B1Y6R6_LEPCP</name>
<evidence type="ECO:0000313" key="1">
    <source>
        <dbReference type="EMBL" id="ACB36094.1"/>
    </source>
</evidence>
<reference evidence="1 2" key="1">
    <citation type="submission" date="2008-03" db="EMBL/GenBank/DDBJ databases">
        <title>Complete sequence of Leptothrix cholodnii SP-6.</title>
        <authorList>
            <consortium name="US DOE Joint Genome Institute"/>
            <person name="Copeland A."/>
            <person name="Lucas S."/>
            <person name="Lapidus A."/>
            <person name="Glavina del Rio T."/>
            <person name="Dalin E."/>
            <person name="Tice H."/>
            <person name="Bruce D."/>
            <person name="Goodwin L."/>
            <person name="Pitluck S."/>
            <person name="Chertkov O."/>
            <person name="Brettin T."/>
            <person name="Detter J.C."/>
            <person name="Han C."/>
            <person name="Kuske C.R."/>
            <person name="Schmutz J."/>
            <person name="Larimer F."/>
            <person name="Land M."/>
            <person name="Hauser L."/>
            <person name="Kyrpides N."/>
            <person name="Lykidis A."/>
            <person name="Emerson D."/>
            <person name="Richardson P."/>
        </authorList>
    </citation>
    <scope>NUCLEOTIDE SEQUENCE [LARGE SCALE GENOMIC DNA]</scope>
    <source>
        <strain evidence="2">ATCC 51168 / LMG 8142 / SP-6</strain>
    </source>
</reference>
<dbReference type="HOGENOM" id="CLU_1364816_0_0_4"/>
<gene>
    <name evidence="1" type="ordered locus">Lcho_3840</name>
</gene>
<dbReference type="STRING" id="395495.Lcho_3840"/>
<dbReference type="EMBL" id="CP001013">
    <property type="protein sequence ID" value="ACB36094.1"/>
    <property type="molecule type" value="Genomic_DNA"/>
</dbReference>